<keyword evidence="8" id="KW-1185">Reference proteome</keyword>
<dbReference type="Proteomes" id="UP001049176">
    <property type="component" value="Chromosome 6"/>
</dbReference>
<dbReference type="OrthoDB" id="2985014at2759"/>
<dbReference type="Gene3D" id="1.20.1250.20">
    <property type="entry name" value="MFS general substrate transporter like domains"/>
    <property type="match status" value="1"/>
</dbReference>
<dbReference type="AlphaFoldDB" id="A0A9P7RYA8"/>
<keyword evidence="5 6" id="KW-0472">Membrane</keyword>
<dbReference type="EMBL" id="CM032186">
    <property type="protein sequence ID" value="KAG7091675.1"/>
    <property type="molecule type" value="Genomic_DNA"/>
</dbReference>
<accession>A0A9P7RYA8</accession>
<dbReference type="InterPro" id="IPR036259">
    <property type="entry name" value="MFS_trans_sf"/>
</dbReference>
<gene>
    <name evidence="7" type="ORF">E1B28_010695</name>
</gene>
<keyword evidence="4 6" id="KW-1133">Transmembrane helix</keyword>
<comment type="caution">
    <text evidence="7">The sequence shown here is derived from an EMBL/GenBank/DDBJ whole genome shotgun (WGS) entry which is preliminary data.</text>
</comment>
<sequence>MDRVANLSGWSWTFILEGIFTILFGIVSIFLVPRTIEDVRFLNKQEKRRHARVLYQDDYGHHQTHQFSFKEVLRAFMGIHVWFGGVMSFTMGAKLAGVA</sequence>
<evidence type="ECO:0000256" key="2">
    <source>
        <dbReference type="ARBA" id="ARBA00022448"/>
    </source>
</evidence>
<comment type="subcellular location">
    <subcellularLocation>
        <location evidence="1">Membrane</location>
        <topology evidence="1">Multi-pass membrane protein</topology>
    </subcellularLocation>
</comment>
<dbReference type="GO" id="GO:0022857">
    <property type="term" value="F:transmembrane transporter activity"/>
    <property type="evidence" value="ECO:0007669"/>
    <property type="project" value="TreeGrafter"/>
</dbReference>
<dbReference type="GeneID" id="66079771"/>
<keyword evidence="2" id="KW-0813">Transport</keyword>
<keyword evidence="3 6" id="KW-0812">Transmembrane</keyword>
<evidence type="ECO:0000313" key="8">
    <source>
        <dbReference type="Proteomes" id="UP001049176"/>
    </source>
</evidence>
<evidence type="ECO:0000313" key="7">
    <source>
        <dbReference type="EMBL" id="KAG7091675.1"/>
    </source>
</evidence>
<reference evidence="7" key="1">
    <citation type="journal article" date="2021" name="Genome Biol. Evol.">
        <title>The assembled and annotated genome of the fairy-ring fungus Marasmius oreades.</title>
        <authorList>
            <person name="Hiltunen M."/>
            <person name="Ament-Velasquez S.L."/>
            <person name="Johannesson H."/>
        </authorList>
    </citation>
    <scope>NUCLEOTIDE SEQUENCE</scope>
    <source>
        <strain evidence="7">03SP1</strain>
    </source>
</reference>
<evidence type="ECO:0000256" key="1">
    <source>
        <dbReference type="ARBA" id="ARBA00004141"/>
    </source>
</evidence>
<organism evidence="7 8">
    <name type="scientific">Marasmius oreades</name>
    <name type="common">fairy-ring Marasmius</name>
    <dbReference type="NCBI Taxonomy" id="181124"/>
    <lineage>
        <taxon>Eukaryota</taxon>
        <taxon>Fungi</taxon>
        <taxon>Dikarya</taxon>
        <taxon>Basidiomycota</taxon>
        <taxon>Agaricomycotina</taxon>
        <taxon>Agaricomycetes</taxon>
        <taxon>Agaricomycetidae</taxon>
        <taxon>Agaricales</taxon>
        <taxon>Marasmiineae</taxon>
        <taxon>Marasmiaceae</taxon>
        <taxon>Marasmius</taxon>
    </lineage>
</organism>
<name>A0A9P7RYA8_9AGAR</name>
<dbReference type="RefSeq" id="XP_043008145.1">
    <property type="nucleotide sequence ID" value="XM_043155672.1"/>
</dbReference>
<feature type="transmembrane region" description="Helical" evidence="6">
    <location>
        <begin position="72"/>
        <end position="93"/>
    </location>
</feature>
<proteinExistence type="predicted"/>
<evidence type="ECO:0000256" key="5">
    <source>
        <dbReference type="ARBA" id="ARBA00023136"/>
    </source>
</evidence>
<evidence type="ECO:0000256" key="4">
    <source>
        <dbReference type="ARBA" id="ARBA00022989"/>
    </source>
</evidence>
<evidence type="ECO:0000256" key="6">
    <source>
        <dbReference type="SAM" id="Phobius"/>
    </source>
</evidence>
<dbReference type="SUPFAM" id="SSF103473">
    <property type="entry name" value="MFS general substrate transporter"/>
    <property type="match status" value="1"/>
</dbReference>
<dbReference type="PANTHER" id="PTHR43791:SF85">
    <property type="entry name" value="TRANSPORTER, PUTATIVE (AFU_ORTHOLOGUE AFUA_6G00710)-RELATED"/>
    <property type="match status" value="1"/>
</dbReference>
<dbReference type="GO" id="GO:0016020">
    <property type="term" value="C:membrane"/>
    <property type="evidence" value="ECO:0007669"/>
    <property type="project" value="UniProtKB-SubCell"/>
</dbReference>
<dbReference type="PANTHER" id="PTHR43791">
    <property type="entry name" value="PERMEASE-RELATED"/>
    <property type="match status" value="1"/>
</dbReference>
<dbReference type="KEGG" id="more:E1B28_010695"/>
<feature type="transmembrane region" description="Helical" evidence="6">
    <location>
        <begin position="12"/>
        <end position="32"/>
    </location>
</feature>
<evidence type="ECO:0000256" key="3">
    <source>
        <dbReference type="ARBA" id="ARBA00022692"/>
    </source>
</evidence>
<protein>
    <submittedName>
        <fullName evidence="7">Uncharacterized protein</fullName>
    </submittedName>
</protein>